<gene>
    <name evidence="1" type="ORF">FYK55_12315</name>
</gene>
<dbReference type="Proteomes" id="UP000324479">
    <property type="component" value="Unassembled WGS sequence"/>
</dbReference>
<dbReference type="AlphaFoldDB" id="A0A5M6D6B6"/>
<organism evidence="1 2">
    <name type="scientific">Roseiconus nitratireducens</name>
    <dbReference type="NCBI Taxonomy" id="2605748"/>
    <lineage>
        <taxon>Bacteria</taxon>
        <taxon>Pseudomonadati</taxon>
        <taxon>Planctomycetota</taxon>
        <taxon>Planctomycetia</taxon>
        <taxon>Pirellulales</taxon>
        <taxon>Pirellulaceae</taxon>
        <taxon>Roseiconus</taxon>
    </lineage>
</organism>
<protein>
    <submittedName>
        <fullName evidence="1">Uncharacterized protein</fullName>
    </submittedName>
</protein>
<comment type="caution">
    <text evidence="1">The sequence shown here is derived from an EMBL/GenBank/DDBJ whole genome shotgun (WGS) entry which is preliminary data.</text>
</comment>
<proteinExistence type="predicted"/>
<dbReference type="RefSeq" id="WP_150076732.1">
    <property type="nucleotide sequence ID" value="NZ_VWOX01000006.1"/>
</dbReference>
<dbReference type="EMBL" id="VWOX01000006">
    <property type="protein sequence ID" value="KAA5543068.1"/>
    <property type="molecule type" value="Genomic_DNA"/>
</dbReference>
<evidence type="ECO:0000313" key="2">
    <source>
        <dbReference type="Proteomes" id="UP000324479"/>
    </source>
</evidence>
<evidence type="ECO:0000313" key="1">
    <source>
        <dbReference type="EMBL" id="KAA5543068.1"/>
    </source>
</evidence>
<reference evidence="1 2" key="1">
    <citation type="submission" date="2019-08" db="EMBL/GenBank/DDBJ databases">
        <authorList>
            <person name="Dhanesh K."/>
            <person name="Kumar G."/>
            <person name="Sasikala C."/>
            <person name="Venkata Ramana C."/>
        </authorList>
    </citation>
    <scope>NUCLEOTIDE SEQUENCE [LARGE SCALE GENOMIC DNA]</scope>
    <source>
        <strain evidence="1 2">JC645</strain>
    </source>
</reference>
<accession>A0A5M6D6B6</accession>
<name>A0A5M6D6B6_9BACT</name>
<sequence>MHKIDPARVVKEISCRKLHRFPHWSEFCFNARFSKSRTGTWRNFAEPAQMPAVSRVAPTGIGASVVDVAELVQVRQAIEETNEAKLIYDDLAGVTNLARETYLKARTLHRPWPQLAAYRLAHLLMRSEDRTHEILLEAEKLFAEASDASTQTQLLGAMPLIYRMAALHLLDGPDAQEKIADLFDLAIRVLDRQGTLQERETLRNLPHAAVTPLQRSNFNLLELASYLLNLPYAKISGLGTPLLDPFEWEGSWTLRSNTIELPERRCSLAFAEAEIEGLLEKYPGAVGFRLSRERAEWWNRDNHSWENGNGDQLLILAKLLEKFRSDDFAAIQRELVPGGRSNNQFDQTKQRLKKQLARITGVDRQEIFGRGSWALPMHVFGIVSNDCPRNLEC</sequence>
<keyword evidence="2" id="KW-1185">Reference proteome</keyword>